<gene>
    <name evidence="2" type="ORF">LSTR_LSTR015713</name>
</gene>
<organism evidence="2 3">
    <name type="scientific">Laodelphax striatellus</name>
    <name type="common">Small brown planthopper</name>
    <name type="synonym">Delphax striatella</name>
    <dbReference type="NCBI Taxonomy" id="195883"/>
    <lineage>
        <taxon>Eukaryota</taxon>
        <taxon>Metazoa</taxon>
        <taxon>Ecdysozoa</taxon>
        <taxon>Arthropoda</taxon>
        <taxon>Hexapoda</taxon>
        <taxon>Insecta</taxon>
        <taxon>Pterygota</taxon>
        <taxon>Neoptera</taxon>
        <taxon>Paraneoptera</taxon>
        <taxon>Hemiptera</taxon>
        <taxon>Auchenorrhyncha</taxon>
        <taxon>Fulgoroidea</taxon>
        <taxon>Delphacidae</taxon>
        <taxon>Criomorphinae</taxon>
        <taxon>Laodelphax</taxon>
    </lineage>
</organism>
<keyword evidence="3" id="KW-1185">Reference proteome</keyword>
<proteinExistence type="predicted"/>
<reference evidence="2 3" key="1">
    <citation type="journal article" date="2017" name="Gigascience">
        <title>Genome sequence of the small brown planthopper, Laodelphax striatellus.</title>
        <authorList>
            <person name="Zhu J."/>
            <person name="Jiang F."/>
            <person name="Wang X."/>
            <person name="Yang P."/>
            <person name="Bao Y."/>
            <person name="Zhao W."/>
            <person name="Wang W."/>
            <person name="Lu H."/>
            <person name="Wang Q."/>
            <person name="Cui N."/>
            <person name="Li J."/>
            <person name="Chen X."/>
            <person name="Luo L."/>
            <person name="Yu J."/>
            <person name="Kang L."/>
            <person name="Cui F."/>
        </authorList>
    </citation>
    <scope>NUCLEOTIDE SEQUENCE [LARGE SCALE GENOMIC DNA]</scope>
    <source>
        <strain evidence="2">Lst14</strain>
    </source>
</reference>
<feature type="region of interest" description="Disordered" evidence="1">
    <location>
        <begin position="28"/>
        <end position="68"/>
    </location>
</feature>
<evidence type="ECO:0000313" key="2">
    <source>
        <dbReference type="EMBL" id="RZF40279.1"/>
    </source>
</evidence>
<protein>
    <submittedName>
        <fullName evidence="2">Uncharacterized protein</fullName>
    </submittedName>
</protein>
<evidence type="ECO:0000313" key="3">
    <source>
        <dbReference type="Proteomes" id="UP000291343"/>
    </source>
</evidence>
<comment type="caution">
    <text evidence="2">The sequence shown here is derived from an EMBL/GenBank/DDBJ whole genome shotgun (WGS) entry which is preliminary data.</text>
</comment>
<accession>A0A482X344</accession>
<dbReference type="AlphaFoldDB" id="A0A482X344"/>
<dbReference type="Proteomes" id="UP000291343">
    <property type="component" value="Unassembled WGS sequence"/>
</dbReference>
<dbReference type="SMR" id="A0A482X344"/>
<dbReference type="InParanoid" id="A0A482X344"/>
<sequence>MLCMDIVQDNNEEENNVDVDVEIHMTESGDVQDNEVPEKHSQSTSSGSDLKRKANWNNATPNKSRMKKVDEQLKDVVDIISNVGNKIGANKPITLGRASSAFTQGRLLETGGRLLSRVRILDVRHSLTMQPSAYAVPPYIGLACQLDASGVPT</sequence>
<dbReference type="EMBL" id="QKKF02018606">
    <property type="protein sequence ID" value="RZF40279.1"/>
    <property type="molecule type" value="Genomic_DNA"/>
</dbReference>
<name>A0A482X344_LAOST</name>
<evidence type="ECO:0000256" key="1">
    <source>
        <dbReference type="SAM" id="MobiDB-lite"/>
    </source>
</evidence>